<dbReference type="PANTHER" id="PTHR30173">
    <property type="entry name" value="SIGMA 19 FACTOR"/>
    <property type="match status" value="1"/>
</dbReference>
<organism evidence="1 2">
    <name type="scientific">Hamadaea flava</name>
    <dbReference type="NCBI Taxonomy" id="1742688"/>
    <lineage>
        <taxon>Bacteria</taxon>
        <taxon>Bacillati</taxon>
        <taxon>Actinomycetota</taxon>
        <taxon>Actinomycetes</taxon>
        <taxon>Micromonosporales</taxon>
        <taxon>Micromonosporaceae</taxon>
        <taxon>Hamadaea</taxon>
    </lineage>
</organism>
<protein>
    <recommendedName>
        <fullName evidence="3">RNA polymerase sigma-70 factor (ECF subfamily)</fullName>
    </recommendedName>
</protein>
<dbReference type="PANTHER" id="PTHR30173:SF43">
    <property type="entry name" value="ECF RNA POLYMERASE SIGMA FACTOR SIGI-RELATED"/>
    <property type="match status" value="1"/>
</dbReference>
<name>A0ABV8LMB8_9ACTN</name>
<evidence type="ECO:0008006" key="3">
    <source>
        <dbReference type="Google" id="ProtNLM"/>
    </source>
</evidence>
<dbReference type="RefSeq" id="WP_253753758.1">
    <property type="nucleotide sequence ID" value="NZ_JAMZDZ010000001.1"/>
</dbReference>
<sequence length="223" mass="23802">MRTSTVLDPEVERTTSLAEVLDERRHLMALAARIGSPETADHIVAEAYRRWYLLVPAERAAVALPEAWLSATVETIGRGVTPGPATDTQPASARLAPVAFVMPRHEDPFDMVTRHFAAACEGGDSAALRRALIAEAVLIADGGGKLRVPTDPVHGSERIARFLTGFLGGRPRVFVAAEAVNGRAGLVLRLAGQVVGVASLTVAAGRVHVVWLVVNPDKLRGWQ</sequence>
<dbReference type="EMBL" id="JBHSAY010000009">
    <property type="protein sequence ID" value="MFC4132166.1"/>
    <property type="molecule type" value="Genomic_DNA"/>
</dbReference>
<comment type="caution">
    <text evidence="1">The sequence shown here is derived from an EMBL/GenBank/DDBJ whole genome shotgun (WGS) entry which is preliminary data.</text>
</comment>
<proteinExistence type="predicted"/>
<evidence type="ECO:0000313" key="1">
    <source>
        <dbReference type="EMBL" id="MFC4132166.1"/>
    </source>
</evidence>
<evidence type="ECO:0000313" key="2">
    <source>
        <dbReference type="Proteomes" id="UP001595816"/>
    </source>
</evidence>
<gene>
    <name evidence="1" type="ORF">ACFOZ4_16265</name>
</gene>
<keyword evidence="2" id="KW-1185">Reference proteome</keyword>
<dbReference type="SUPFAM" id="SSF54427">
    <property type="entry name" value="NTF2-like"/>
    <property type="match status" value="1"/>
</dbReference>
<accession>A0ABV8LMB8</accession>
<dbReference type="InterPro" id="IPR052704">
    <property type="entry name" value="ECF_Sigma-70_Domain"/>
</dbReference>
<reference evidence="2" key="1">
    <citation type="journal article" date="2019" name="Int. J. Syst. Evol. Microbiol.">
        <title>The Global Catalogue of Microorganisms (GCM) 10K type strain sequencing project: providing services to taxonomists for standard genome sequencing and annotation.</title>
        <authorList>
            <consortium name="The Broad Institute Genomics Platform"/>
            <consortium name="The Broad Institute Genome Sequencing Center for Infectious Disease"/>
            <person name="Wu L."/>
            <person name="Ma J."/>
        </authorList>
    </citation>
    <scope>NUCLEOTIDE SEQUENCE [LARGE SCALE GENOMIC DNA]</scope>
    <source>
        <strain evidence="2">CGMCC 4.7289</strain>
    </source>
</reference>
<dbReference type="InterPro" id="IPR032710">
    <property type="entry name" value="NTF2-like_dom_sf"/>
</dbReference>
<dbReference type="Proteomes" id="UP001595816">
    <property type="component" value="Unassembled WGS sequence"/>
</dbReference>